<evidence type="ECO:0000256" key="2">
    <source>
        <dbReference type="SAM" id="SignalP"/>
    </source>
</evidence>
<organism evidence="3 4">
    <name type="scientific">Actinidia chinensis var. chinensis</name>
    <name type="common">Chinese soft-hair kiwi</name>
    <dbReference type="NCBI Taxonomy" id="1590841"/>
    <lineage>
        <taxon>Eukaryota</taxon>
        <taxon>Viridiplantae</taxon>
        <taxon>Streptophyta</taxon>
        <taxon>Embryophyta</taxon>
        <taxon>Tracheophyta</taxon>
        <taxon>Spermatophyta</taxon>
        <taxon>Magnoliopsida</taxon>
        <taxon>eudicotyledons</taxon>
        <taxon>Gunneridae</taxon>
        <taxon>Pentapetalae</taxon>
        <taxon>asterids</taxon>
        <taxon>Ericales</taxon>
        <taxon>Actinidiaceae</taxon>
        <taxon>Actinidia</taxon>
    </lineage>
</organism>
<protein>
    <submittedName>
        <fullName evidence="3">CLE22p like</fullName>
    </submittedName>
</protein>
<feature type="compositionally biased region" description="Gly residues" evidence="1">
    <location>
        <begin position="71"/>
        <end position="83"/>
    </location>
</feature>
<dbReference type="OMA" id="DISHEMN"/>
<accession>A0A2R6QVG6</accession>
<feature type="chain" id="PRO_5015334193" evidence="2">
    <location>
        <begin position="39"/>
        <end position="100"/>
    </location>
</feature>
<keyword evidence="2" id="KW-0732">Signal</keyword>
<comment type="caution">
    <text evidence="3">The sequence shown here is derived from an EMBL/GenBank/DDBJ whole genome shotgun (WGS) entry which is preliminary data.</text>
</comment>
<dbReference type="InParanoid" id="A0A2R6QVG6"/>
<dbReference type="AlphaFoldDB" id="A0A2R6QVG6"/>
<sequence>MTRVLRKKHMGGIRKEVACLSLLLVLMLIDLETCSCFAEGGHIYNEFKGGSDISHEMNSPIKTHKDLRGNVDGGGGGGGGGVFGAEKRKVYTGPNPLHNR</sequence>
<reference evidence="4" key="2">
    <citation type="journal article" date="2018" name="BMC Genomics">
        <title>A manually annotated Actinidia chinensis var. chinensis (kiwifruit) genome highlights the challenges associated with draft genomes and gene prediction in plants.</title>
        <authorList>
            <person name="Pilkington S.M."/>
            <person name="Crowhurst R."/>
            <person name="Hilario E."/>
            <person name="Nardozza S."/>
            <person name="Fraser L."/>
            <person name="Peng Y."/>
            <person name="Gunaseelan K."/>
            <person name="Simpson R."/>
            <person name="Tahir J."/>
            <person name="Deroles S.C."/>
            <person name="Templeton K."/>
            <person name="Luo Z."/>
            <person name="Davy M."/>
            <person name="Cheng C."/>
            <person name="McNeilage M."/>
            <person name="Scaglione D."/>
            <person name="Liu Y."/>
            <person name="Zhang Q."/>
            <person name="Datson P."/>
            <person name="De Silva N."/>
            <person name="Gardiner S.E."/>
            <person name="Bassett H."/>
            <person name="Chagne D."/>
            <person name="McCallum J."/>
            <person name="Dzierzon H."/>
            <person name="Deng C."/>
            <person name="Wang Y.Y."/>
            <person name="Barron L."/>
            <person name="Manako K."/>
            <person name="Bowen J."/>
            <person name="Foster T.M."/>
            <person name="Erridge Z.A."/>
            <person name="Tiffin H."/>
            <person name="Waite C.N."/>
            <person name="Davies K.M."/>
            <person name="Grierson E.P."/>
            <person name="Laing W.A."/>
            <person name="Kirk R."/>
            <person name="Chen X."/>
            <person name="Wood M."/>
            <person name="Montefiori M."/>
            <person name="Brummell D.A."/>
            <person name="Schwinn K.E."/>
            <person name="Catanach A."/>
            <person name="Fullerton C."/>
            <person name="Li D."/>
            <person name="Meiyalaghan S."/>
            <person name="Nieuwenhuizen N."/>
            <person name="Read N."/>
            <person name="Prakash R."/>
            <person name="Hunter D."/>
            <person name="Zhang H."/>
            <person name="McKenzie M."/>
            <person name="Knabel M."/>
            <person name="Harris A."/>
            <person name="Allan A.C."/>
            <person name="Gleave A."/>
            <person name="Chen A."/>
            <person name="Janssen B.J."/>
            <person name="Plunkett B."/>
            <person name="Ampomah-Dwamena C."/>
            <person name="Voogd C."/>
            <person name="Leif D."/>
            <person name="Lafferty D."/>
            <person name="Souleyre E.J.F."/>
            <person name="Varkonyi-Gasic E."/>
            <person name="Gambi F."/>
            <person name="Hanley J."/>
            <person name="Yao J.L."/>
            <person name="Cheung J."/>
            <person name="David K.M."/>
            <person name="Warren B."/>
            <person name="Marsh K."/>
            <person name="Snowden K.C."/>
            <person name="Lin-Wang K."/>
            <person name="Brian L."/>
            <person name="Martinez-Sanchez M."/>
            <person name="Wang M."/>
            <person name="Ileperuma N."/>
            <person name="Macnee N."/>
            <person name="Campin R."/>
            <person name="McAtee P."/>
            <person name="Drummond R.S.M."/>
            <person name="Espley R.V."/>
            <person name="Ireland H.S."/>
            <person name="Wu R."/>
            <person name="Atkinson R.G."/>
            <person name="Karunairetnam S."/>
            <person name="Bulley S."/>
            <person name="Chunkath S."/>
            <person name="Hanley Z."/>
            <person name="Storey R."/>
            <person name="Thrimawithana A.H."/>
            <person name="Thomson S."/>
            <person name="David C."/>
            <person name="Testolin R."/>
            <person name="Huang H."/>
            <person name="Hellens R.P."/>
            <person name="Schaffer R.J."/>
        </authorList>
    </citation>
    <scope>NUCLEOTIDE SEQUENCE [LARGE SCALE GENOMIC DNA]</scope>
    <source>
        <strain evidence="4">cv. Red5</strain>
    </source>
</reference>
<dbReference type="EMBL" id="NKQK01000012">
    <property type="protein sequence ID" value="PSS15741.1"/>
    <property type="molecule type" value="Genomic_DNA"/>
</dbReference>
<reference evidence="3 4" key="1">
    <citation type="submission" date="2017-07" db="EMBL/GenBank/DDBJ databases">
        <title>An improved, manually edited Actinidia chinensis var. chinensis (kiwifruit) genome highlights the challenges associated with draft genomes and gene prediction in plants.</title>
        <authorList>
            <person name="Pilkington S."/>
            <person name="Crowhurst R."/>
            <person name="Hilario E."/>
            <person name="Nardozza S."/>
            <person name="Fraser L."/>
            <person name="Peng Y."/>
            <person name="Gunaseelan K."/>
            <person name="Simpson R."/>
            <person name="Tahir J."/>
            <person name="Deroles S."/>
            <person name="Templeton K."/>
            <person name="Luo Z."/>
            <person name="Davy M."/>
            <person name="Cheng C."/>
            <person name="Mcneilage M."/>
            <person name="Scaglione D."/>
            <person name="Liu Y."/>
            <person name="Zhang Q."/>
            <person name="Datson P."/>
            <person name="De Silva N."/>
            <person name="Gardiner S."/>
            <person name="Bassett H."/>
            <person name="Chagne D."/>
            <person name="Mccallum J."/>
            <person name="Dzierzon H."/>
            <person name="Deng C."/>
            <person name="Wang Y.-Y."/>
            <person name="Barron N."/>
            <person name="Manako K."/>
            <person name="Bowen J."/>
            <person name="Foster T."/>
            <person name="Erridge Z."/>
            <person name="Tiffin H."/>
            <person name="Waite C."/>
            <person name="Davies K."/>
            <person name="Grierson E."/>
            <person name="Laing W."/>
            <person name="Kirk R."/>
            <person name="Chen X."/>
            <person name="Wood M."/>
            <person name="Montefiori M."/>
            <person name="Brummell D."/>
            <person name="Schwinn K."/>
            <person name="Catanach A."/>
            <person name="Fullerton C."/>
            <person name="Li D."/>
            <person name="Meiyalaghan S."/>
            <person name="Nieuwenhuizen N."/>
            <person name="Read N."/>
            <person name="Prakash R."/>
            <person name="Hunter D."/>
            <person name="Zhang H."/>
            <person name="Mckenzie M."/>
            <person name="Knabel M."/>
            <person name="Harris A."/>
            <person name="Allan A."/>
            <person name="Chen A."/>
            <person name="Janssen B."/>
            <person name="Plunkett B."/>
            <person name="Dwamena C."/>
            <person name="Voogd C."/>
            <person name="Leif D."/>
            <person name="Lafferty D."/>
            <person name="Souleyre E."/>
            <person name="Varkonyi-Gasic E."/>
            <person name="Gambi F."/>
            <person name="Hanley J."/>
            <person name="Yao J.-L."/>
            <person name="Cheung J."/>
            <person name="David K."/>
            <person name="Warren B."/>
            <person name="Marsh K."/>
            <person name="Snowden K."/>
            <person name="Lin-Wang K."/>
            <person name="Brian L."/>
            <person name="Martinez-Sanchez M."/>
            <person name="Wang M."/>
            <person name="Ileperuma N."/>
            <person name="Macnee N."/>
            <person name="Campin R."/>
            <person name="Mcatee P."/>
            <person name="Drummond R."/>
            <person name="Espley R."/>
            <person name="Ireland H."/>
            <person name="Wu R."/>
            <person name="Atkinson R."/>
            <person name="Karunairetnam S."/>
            <person name="Bulley S."/>
            <person name="Chunkath S."/>
            <person name="Hanley Z."/>
            <person name="Storey R."/>
            <person name="Thrimawithana A."/>
            <person name="Thomson S."/>
            <person name="David C."/>
            <person name="Testolin R."/>
        </authorList>
    </citation>
    <scope>NUCLEOTIDE SEQUENCE [LARGE SCALE GENOMIC DNA]</scope>
    <source>
        <strain evidence="4">cv. Red5</strain>
        <tissue evidence="3">Young leaf</tissue>
    </source>
</reference>
<feature type="signal peptide" evidence="2">
    <location>
        <begin position="1"/>
        <end position="38"/>
    </location>
</feature>
<evidence type="ECO:0000313" key="4">
    <source>
        <dbReference type="Proteomes" id="UP000241394"/>
    </source>
</evidence>
<proteinExistence type="predicted"/>
<dbReference type="PANTHER" id="PTHR34545:SF8">
    <property type="entry name" value="CLAVATA3_ESR (CLE)-RELATED PROTEIN 21"/>
    <property type="match status" value="1"/>
</dbReference>
<dbReference type="Gramene" id="PSS15741">
    <property type="protein sequence ID" value="PSS15741"/>
    <property type="gene ID" value="CEY00_Acc13233"/>
</dbReference>
<gene>
    <name evidence="3" type="ORF">CEY00_Acc13233</name>
</gene>
<evidence type="ECO:0000313" key="3">
    <source>
        <dbReference type="EMBL" id="PSS15741.1"/>
    </source>
</evidence>
<dbReference type="PANTHER" id="PTHR34545">
    <property type="entry name" value="CLAVATA3/ESR (CLE)-RELATED PROTEIN 22"/>
    <property type="match status" value="1"/>
</dbReference>
<keyword evidence="4" id="KW-1185">Reference proteome</keyword>
<name>A0A2R6QVG6_ACTCC</name>
<dbReference type="InterPro" id="IPR033249">
    <property type="entry name" value="CLE_plant"/>
</dbReference>
<dbReference type="GO" id="GO:0048731">
    <property type="term" value="P:system development"/>
    <property type="evidence" value="ECO:0007669"/>
    <property type="project" value="InterPro"/>
</dbReference>
<dbReference type="Proteomes" id="UP000241394">
    <property type="component" value="Chromosome LG12"/>
</dbReference>
<dbReference type="OrthoDB" id="1405557at2759"/>
<feature type="region of interest" description="Disordered" evidence="1">
    <location>
        <begin position="55"/>
        <end position="100"/>
    </location>
</feature>
<evidence type="ECO:0000256" key="1">
    <source>
        <dbReference type="SAM" id="MobiDB-lite"/>
    </source>
</evidence>